<dbReference type="SUPFAM" id="SSF88713">
    <property type="entry name" value="Glycoside hydrolase/deacetylase"/>
    <property type="match status" value="1"/>
</dbReference>
<comment type="function">
    <text evidence="1">Is involved in generating a small heat-stable compound (Nod), an acylated oligomer of N-acetylglucosamine, that stimulates mitosis in various plant protoplasts.</text>
</comment>
<dbReference type="PANTHER" id="PTHR34216:SF7">
    <property type="entry name" value="POLY-BETA-1,6-N-ACETYL-D-GLUCOSAMINE N-DEACETYLASE"/>
    <property type="match status" value="1"/>
</dbReference>
<dbReference type="GO" id="GO:0016810">
    <property type="term" value="F:hydrolase activity, acting on carbon-nitrogen (but not peptide) bonds"/>
    <property type="evidence" value="ECO:0007669"/>
    <property type="project" value="InterPro"/>
</dbReference>
<evidence type="ECO:0000256" key="2">
    <source>
        <dbReference type="ARBA" id="ARBA00010973"/>
    </source>
</evidence>
<dbReference type="InterPro" id="IPR011330">
    <property type="entry name" value="Glyco_hydro/deAcase_b/a-brl"/>
</dbReference>
<reference evidence="7 8" key="1">
    <citation type="submission" date="2016-10" db="EMBL/GenBank/DDBJ databases">
        <authorList>
            <person name="de Groot N.N."/>
        </authorList>
    </citation>
    <scope>NUCLEOTIDE SEQUENCE [LARGE SCALE GENOMIC DNA]</scope>
    <source>
        <strain evidence="7 8">CGMCC 1.3401</strain>
    </source>
</reference>
<dbReference type="RefSeq" id="WP_092583436.1">
    <property type="nucleotide sequence ID" value="NZ_FMTM01000001.1"/>
</dbReference>
<organism evidence="7 8">
    <name type="scientific">Rhizobium mongolense subsp. loessense</name>
    <dbReference type="NCBI Taxonomy" id="158890"/>
    <lineage>
        <taxon>Bacteria</taxon>
        <taxon>Pseudomonadati</taxon>
        <taxon>Pseudomonadota</taxon>
        <taxon>Alphaproteobacteria</taxon>
        <taxon>Hyphomicrobiales</taxon>
        <taxon>Rhizobiaceae</taxon>
        <taxon>Rhizobium/Agrobacterium group</taxon>
        <taxon>Rhizobium</taxon>
    </lineage>
</organism>
<dbReference type="InterPro" id="IPR051398">
    <property type="entry name" value="Polysacch_Deacetylase"/>
</dbReference>
<dbReference type="PANTHER" id="PTHR34216">
    <property type="match status" value="1"/>
</dbReference>
<evidence type="ECO:0000256" key="5">
    <source>
        <dbReference type="ARBA" id="ARBA00032976"/>
    </source>
</evidence>
<accession>A0A1G4PHN6</accession>
<feature type="domain" description="NodB homology" evidence="6">
    <location>
        <begin position="98"/>
        <end position="348"/>
    </location>
</feature>
<dbReference type="Pfam" id="PF01522">
    <property type="entry name" value="Polysacc_deac_1"/>
    <property type="match status" value="1"/>
</dbReference>
<comment type="similarity">
    <text evidence="2">Belongs to the polysaccharide deacetylase family.</text>
</comment>
<evidence type="ECO:0000256" key="1">
    <source>
        <dbReference type="ARBA" id="ARBA00003236"/>
    </source>
</evidence>
<gene>
    <name evidence="7" type="ORF">SAMN02927900_00552</name>
</gene>
<evidence type="ECO:0000313" key="7">
    <source>
        <dbReference type="EMBL" id="SCW31756.1"/>
    </source>
</evidence>
<dbReference type="Proteomes" id="UP000199542">
    <property type="component" value="Unassembled WGS sequence"/>
</dbReference>
<protein>
    <recommendedName>
        <fullName evidence="3">Chitooligosaccharide deacetylase</fullName>
    </recommendedName>
    <alternativeName>
        <fullName evidence="5">Nodulation protein B</fullName>
    </alternativeName>
</protein>
<keyword evidence="4" id="KW-0732">Signal</keyword>
<evidence type="ECO:0000259" key="6">
    <source>
        <dbReference type="PROSITE" id="PS51677"/>
    </source>
</evidence>
<dbReference type="InterPro" id="IPR002509">
    <property type="entry name" value="NODB_dom"/>
</dbReference>
<dbReference type="PROSITE" id="PS51677">
    <property type="entry name" value="NODB"/>
    <property type="match status" value="1"/>
</dbReference>
<evidence type="ECO:0000256" key="4">
    <source>
        <dbReference type="ARBA" id="ARBA00022729"/>
    </source>
</evidence>
<name>A0A1G4PHN6_9HYPH</name>
<dbReference type="EMBL" id="FMTM01000001">
    <property type="protein sequence ID" value="SCW31756.1"/>
    <property type="molecule type" value="Genomic_DNA"/>
</dbReference>
<evidence type="ECO:0000313" key="8">
    <source>
        <dbReference type="Proteomes" id="UP000199542"/>
    </source>
</evidence>
<proteinExistence type="inferred from homology"/>
<dbReference type="Gene3D" id="3.20.20.370">
    <property type="entry name" value="Glycoside hydrolase/deacetylase"/>
    <property type="match status" value="1"/>
</dbReference>
<evidence type="ECO:0000256" key="3">
    <source>
        <dbReference type="ARBA" id="ARBA00020071"/>
    </source>
</evidence>
<dbReference type="AlphaFoldDB" id="A0A1G4PHN6"/>
<sequence length="348" mass="38081">MHRLWKSRAKRIAITGGLEAAHLIAALRLMRSARGRGVIFTLHHVRPHEPHAFEPNAHLEITPAFLDAALTRLAHDGYRFVALDKIPALLSGPAGDHPFAAFTLDDGYRNNLVHAYPIFEKHEAPFTVFVAKGLTERTHTIWWETLAAVLRKAEKVHFDFGGGDESITLFTLADQHAAFSRFAAHVHGTDEASAVAKIDALARRHEIDPAELVDDLVMGAAELNLLDASPLASIGAHTVSHRALARLPEAEIREEMALSADHVEAITGKRPETFAFPYGTPEAATRREAAIAAELSFKVAVTTRPGVMRADLPGSTTYLPRLSLNGFYQKPRYVSALASGIPLKLMGR</sequence>
<dbReference type="GO" id="GO:0005975">
    <property type="term" value="P:carbohydrate metabolic process"/>
    <property type="evidence" value="ECO:0007669"/>
    <property type="project" value="InterPro"/>
</dbReference>